<dbReference type="EMBL" id="ABEU02000005">
    <property type="protein sequence ID" value="PNR53877.1"/>
    <property type="molecule type" value="Genomic_DNA"/>
</dbReference>
<feature type="region of interest" description="Disordered" evidence="2">
    <location>
        <begin position="276"/>
        <end position="335"/>
    </location>
</feature>
<feature type="region of interest" description="Disordered" evidence="2">
    <location>
        <begin position="372"/>
        <end position="498"/>
    </location>
</feature>
<dbReference type="InterPro" id="IPR010399">
    <property type="entry name" value="Tify_dom"/>
</dbReference>
<evidence type="ECO:0000313" key="4">
    <source>
        <dbReference type="EMBL" id="PNR53877.1"/>
    </source>
</evidence>
<dbReference type="RefSeq" id="XP_024376075.1">
    <property type="nucleotide sequence ID" value="XM_024520307.2"/>
</dbReference>
<evidence type="ECO:0000313" key="5">
    <source>
        <dbReference type="EnsemblPlants" id="Pp3c5_11800V3.1"/>
    </source>
</evidence>
<reference evidence="4 6" key="1">
    <citation type="journal article" date="2008" name="Science">
        <title>The Physcomitrella genome reveals evolutionary insights into the conquest of land by plants.</title>
        <authorList>
            <person name="Rensing S."/>
            <person name="Lang D."/>
            <person name="Zimmer A."/>
            <person name="Terry A."/>
            <person name="Salamov A."/>
            <person name="Shapiro H."/>
            <person name="Nishiyama T."/>
            <person name="Perroud P.-F."/>
            <person name="Lindquist E."/>
            <person name="Kamisugi Y."/>
            <person name="Tanahashi T."/>
            <person name="Sakakibara K."/>
            <person name="Fujita T."/>
            <person name="Oishi K."/>
            <person name="Shin-I T."/>
            <person name="Kuroki Y."/>
            <person name="Toyoda A."/>
            <person name="Suzuki Y."/>
            <person name="Hashimoto A."/>
            <person name="Yamaguchi K."/>
            <person name="Sugano A."/>
            <person name="Kohara Y."/>
            <person name="Fujiyama A."/>
            <person name="Anterola A."/>
            <person name="Aoki S."/>
            <person name="Ashton N."/>
            <person name="Barbazuk W.B."/>
            <person name="Barker E."/>
            <person name="Bennetzen J."/>
            <person name="Bezanilla M."/>
            <person name="Blankenship R."/>
            <person name="Cho S.H."/>
            <person name="Dutcher S."/>
            <person name="Estelle M."/>
            <person name="Fawcett J.A."/>
            <person name="Gundlach H."/>
            <person name="Hanada K."/>
            <person name="Heyl A."/>
            <person name="Hicks K.A."/>
            <person name="Hugh J."/>
            <person name="Lohr M."/>
            <person name="Mayer K."/>
            <person name="Melkozernov A."/>
            <person name="Murata T."/>
            <person name="Nelson D."/>
            <person name="Pils B."/>
            <person name="Prigge M."/>
            <person name="Reiss B."/>
            <person name="Renner T."/>
            <person name="Rombauts S."/>
            <person name="Rushton P."/>
            <person name="Sanderfoot A."/>
            <person name="Schween G."/>
            <person name="Shiu S.-H."/>
            <person name="Stueber K."/>
            <person name="Theodoulou F.L."/>
            <person name="Tu H."/>
            <person name="Van de Peer Y."/>
            <person name="Verrier P.J."/>
            <person name="Waters E."/>
            <person name="Wood A."/>
            <person name="Yang L."/>
            <person name="Cove D."/>
            <person name="Cuming A."/>
            <person name="Hasebe M."/>
            <person name="Lucas S."/>
            <person name="Mishler D.B."/>
            <person name="Reski R."/>
            <person name="Grigoriev I."/>
            <person name="Quatrano R.S."/>
            <person name="Boore J.L."/>
        </authorList>
    </citation>
    <scope>NUCLEOTIDE SEQUENCE [LARGE SCALE GENOMIC DNA]</scope>
    <source>
        <strain evidence="5 6">cv. Gransden 2004</strain>
    </source>
</reference>
<dbReference type="Proteomes" id="UP000006727">
    <property type="component" value="Chromosome 5"/>
</dbReference>
<dbReference type="Gramene" id="Pp3c5_11800V3.4">
    <property type="protein sequence ID" value="Pp3c5_11800V3.4"/>
    <property type="gene ID" value="Pp3c5_11800"/>
</dbReference>
<dbReference type="GO" id="GO:0009611">
    <property type="term" value="P:response to wounding"/>
    <property type="evidence" value="ECO:0000318"/>
    <property type="project" value="GO_Central"/>
</dbReference>
<dbReference type="STRING" id="3218.A0A2K1KJC4"/>
<feature type="domain" description="Tify" evidence="3">
    <location>
        <begin position="239"/>
        <end position="274"/>
    </location>
</feature>
<accession>A0A2K1KJC4</accession>
<evidence type="ECO:0000259" key="3">
    <source>
        <dbReference type="PROSITE" id="PS51320"/>
    </source>
</evidence>
<dbReference type="InterPro" id="IPR040390">
    <property type="entry name" value="TIFY/JAZ"/>
</dbReference>
<dbReference type="PANTHER" id="PTHR33077:SF60">
    <property type="entry name" value="TIFY DOMAIN-CONTAINING PROTEIN"/>
    <property type="match status" value="1"/>
</dbReference>
<keyword evidence="6" id="KW-1185">Reference proteome</keyword>
<dbReference type="EnsemblPlants" id="Pp3c5_11800V3.4">
    <property type="protein sequence ID" value="Pp3c5_11800V3.4"/>
    <property type="gene ID" value="Pp3c5_11800"/>
</dbReference>
<dbReference type="GO" id="GO:0005634">
    <property type="term" value="C:nucleus"/>
    <property type="evidence" value="ECO:0000318"/>
    <property type="project" value="GO_Central"/>
</dbReference>
<name>A0A2K1KJC4_PHYPA</name>
<dbReference type="InterPro" id="IPR018467">
    <property type="entry name" value="CCT_CS"/>
</dbReference>
<comment type="similarity">
    <text evidence="1">Belongs to the TIFY/JAZ family.</text>
</comment>
<dbReference type="EnsemblPlants" id="Pp3c5_11800V3.1">
    <property type="protein sequence ID" value="Pp3c5_11800V3.1"/>
    <property type="gene ID" value="Pp3c5_11800"/>
</dbReference>
<dbReference type="PaxDb" id="3218-PP1S442_14V6.1"/>
<reference evidence="5" key="3">
    <citation type="submission" date="2020-12" db="UniProtKB">
        <authorList>
            <consortium name="EnsemblPlants"/>
        </authorList>
    </citation>
    <scope>IDENTIFICATION</scope>
</reference>
<sequence>MAGEPVAVDYMGVGGAPTSSPDGTEERVRLVRPIPTVPDNRAGNFRISPAPEGGRDNSPFVHHGLRQQAWNRVQVAARFQLENENSNKVVVCPKKEKETTDGPLNGHPQFSSQWDNSAPTSPSHHLGSSANRYDAFLRMHQSEKVTTTYGNHQALKGMQNGGGRTSPFRDEAQRGAQPSDHATQPHPPSRQGGCGAPTPFCARSNSGVVDSVAAMAGKKLPFQHPVQSGSLPRPGGLGKQPRTAQLTIFYAGMVNVYDDVPFDKAQAITLLAGSRNTWSSNFMNPPQAGSAASGRTFSTPTAVPPSTPSTPGSPAPQASTTSAPAPPRPSLSGVVFSNVRQPPIHNFELPQARKASLARFLEKRKDRVKKVIVKEEEDASPPRGNSEGPSGGKPPSRSPSPSPAVSRSMDYLSSPGRVEHQAGTSSCSERSSPSNPRPPQTPPSQSQSEERSAGTTKRRGFGLAHEPNKRARNGKSQCRLSGESAADHIVEDGSFPHR</sequence>
<feature type="region of interest" description="Disordered" evidence="2">
    <location>
        <begin position="96"/>
        <end position="129"/>
    </location>
</feature>
<evidence type="ECO:0000313" key="6">
    <source>
        <dbReference type="Proteomes" id="UP000006727"/>
    </source>
</evidence>
<feature type="region of interest" description="Disordered" evidence="2">
    <location>
        <begin position="153"/>
        <end position="198"/>
    </location>
</feature>
<dbReference type="OrthoDB" id="1937734at2759"/>
<dbReference type="Pfam" id="PF09425">
    <property type="entry name" value="Jas_motif"/>
    <property type="match status" value="1"/>
</dbReference>
<feature type="compositionally biased region" description="Polar residues" evidence="2">
    <location>
        <begin position="108"/>
        <end position="129"/>
    </location>
</feature>
<dbReference type="FunCoup" id="A0A2K1KJC4">
    <property type="interactions" value="518"/>
</dbReference>
<reference evidence="4 6" key="2">
    <citation type="journal article" date="2018" name="Plant J.">
        <title>The Physcomitrella patens chromosome-scale assembly reveals moss genome structure and evolution.</title>
        <authorList>
            <person name="Lang D."/>
            <person name="Ullrich K.K."/>
            <person name="Murat F."/>
            <person name="Fuchs J."/>
            <person name="Jenkins J."/>
            <person name="Haas F.B."/>
            <person name="Piednoel M."/>
            <person name="Gundlach H."/>
            <person name="Van Bel M."/>
            <person name="Meyberg R."/>
            <person name="Vives C."/>
            <person name="Morata J."/>
            <person name="Symeonidi A."/>
            <person name="Hiss M."/>
            <person name="Muchero W."/>
            <person name="Kamisugi Y."/>
            <person name="Saleh O."/>
            <person name="Blanc G."/>
            <person name="Decker E.L."/>
            <person name="van Gessel N."/>
            <person name="Grimwood J."/>
            <person name="Hayes R.D."/>
            <person name="Graham S.W."/>
            <person name="Gunter L.E."/>
            <person name="McDaniel S.F."/>
            <person name="Hoernstein S.N.W."/>
            <person name="Larsson A."/>
            <person name="Li F.W."/>
            <person name="Perroud P.F."/>
            <person name="Phillips J."/>
            <person name="Ranjan P."/>
            <person name="Rokshar D.S."/>
            <person name="Rothfels C.J."/>
            <person name="Schneider L."/>
            <person name="Shu S."/>
            <person name="Stevenson D.W."/>
            <person name="Thummler F."/>
            <person name="Tillich M."/>
            <person name="Villarreal Aguilar J.C."/>
            <person name="Widiez T."/>
            <person name="Wong G.K."/>
            <person name="Wymore A."/>
            <person name="Zhang Y."/>
            <person name="Zimmer A.D."/>
            <person name="Quatrano R.S."/>
            <person name="Mayer K.F.X."/>
            <person name="Goodstein D."/>
            <person name="Casacuberta J.M."/>
            <person name="Vandepoele K."/>
            <person name="Reski R."/>
            <person name="Cuming A.C."/>
            <person name="Tuskan G.A."/>
            <person name="Maumus F."/>
            <person name="Salse J."/>
            <person name="Schmutz J."/>
            <person name="Rensing S.A."/>
        </authorList>
    </citation>
    <scope>NUCLEOTIDE SEQUENCE [LARGE SCALE GENOMIC DNA]</scope>
    <source>
        <strain evidence="5 6">cv. Gransden 2004</strain>
    </source>
</reference>
<proteinExistence type="inferred from homology"/>
<feature type="compositionally biased region" description="Pro residues" evidence="2">
    <location>
        <begin position="302"/>
        <end position="314"/>
    </location>
</feature>
<gene>
    <name evidence="5" type="primary">LOC112282566</name>
    <name evidence="4" type="ORF">PHYPA_007552</name>
</gene>
<feature type="compositionally biased region" description="Low complexity" evidence="2">
    <location>
        <begin position="425"/>
        <end position="434"/>
    </location>
</feature>
<dbReference type="GeneID" id="112282566"/>
<dbReference type="PANTHER" id="PTHR33077">
    <property type="entry name" value="PROTEIN TIFY 4A-RELATED-RELATED"/>
    <property type="match status" value="1"/>
</dbReference>
<dbReference type="SMART" id="SM00979">
    <property type="entry name" value="TIFY"/>
    <property type="match status" value="1"/>
</dbReference>
<organism evidence="4">
    <name type="scientific">Physcomitrium patens</name>
    <name type="common">Spreading-leaved earth moss</name>
    <name type="synonym">Physcomitrella patens</name>
    <dbReference type="NCBI Taxonomy" id="3218"/>
    <lineage>
        <taxon>Eukaryota</taxon>
        <taxon>Viridiplantae</taxon>
        <taxon>Streptophyta</taxon>
        <taxon>Embryophyta</taxon>
        <taxon>Bryophyta</taxon>
        <taxon>Bryophytina</taxon>
        <taxon>Bryopsida</taxon>
        <taxon>Funariidae</taxon>
        <taxon>Funariales</taxon>
        <taxon>Funariaceae</taxon>
        <taxon>Physcomitrium</taxon>
    </lineage>
</organism>
<evidence type="ECO:0000256" key="1">
    <source>
        <dbReference type="ARBA" id="ARBA00008614"/>
    </source>
</evidence>
<dbReference type="GO" id="GO:2000022">
    <property type="term" value="P:regulation of jasmonic acid mediated signaling pathway"/>
    <property type="evidence" value="ECO:0000318"/>
    <property type="project" value="GO_Central"/>
</dbReference>
<dbReference type="Gramene" id="Pp3c5_11800V3.1">
    <property type="protein sequence ID" value="Pp3c5_11800V3.1"/>
    <property type="gene ID" value="Pp3c5_11800"/>
</dbReference>
<feature type="compositionally biased region" description="Basic and acidic residues" evidence="2">
    <location>
        <begin position="485"/>
        <end position="498"/>
    </location>
</feature>
<protein>
    <recommendedName>
        <fullName evidence="3">Tify domain-containing protein</fullName>
    </recommendedName>
</protein>
<feature type="region of interest" description="Disordered" evidence="2">
    <location>
        <begin position="1"/>
        <end position="26"/>
    </location>
</feature>
<dbReference type="PROSITE" id="PS51320">
    <property type="entry name" value="TIFY"/>
    <property type="match status" value="1"/>
</dbReference>
<dbReference type="GO" id="GO:0031347">
    <property type="term" value="P:regulation of defense response"/>
    <property type="evidence" value="ECO:0000318"/>
    <property type="project" value="GO_Central"/>
</dbReference>
<dbReference type="AlphaFoldDB" id="A0A2K1KJC4"/>
<evidence type="ECO:0000256" key="2">
    <source>
        <dbReference type="SAM" id="MobiDB-lite"/>
    </source>
</evidence>
<dbReference type="KEGG" id="ppp:112282566"/>
<dbReference type="Pfam" id="PF06200">
    <property type="entry name" value="tify"/>
    <property type="match status" value="1"/>
</dbReference>